<dbReference type="EMBL" id="JAWDGP010001027">
    <property type="protein sequence ID" value="KAK3795603.1"/>
    <property type="molecule type" value="Genomic_DNA"/>
</dbReference>
<reference evidence="1" key="1">
    <citation type="journal article" date="2023" name="G3 (Bethesda)">
        <title>A reference genome for the long-term kleptoplast-retaining sea slug Elysia crispata morphotype clarki.</title>
        <authorList>
            <person name="Eastman K.E."/>
            <person name="Pendleton A.L."/>
            <person name="Shaikh M.A."/>
            <person name="Suttiyut T."/>
            <person name="Ogas R."/>
            <person name="Tomko P."/>
            <person name="Gavelis G."/>
            <person name="Widhalm J.R."/>
            <person name="Wisecaver J.H."/>
        </authorList>
    </citation>
    <scope>NUCLEOTIDE SEQUENCE</scope>
    <source>
        <strain evidence="1">ECLA1</strain>
    </source>
</reference>
<protein>
    <submittedName>
        <fullName evidence="1">Uncharacterized protein</fullName>
    </submittedName>
</protein>
<gene>
    <name evidence="1" type="ORF">RRG08_066890</name>
</gene>
<proteinExistence type="predicted"/>
<dbReference type="Proteomes" id="UP001283361">
    <property type="component" value="Unassembled WGS sequence"/>
</dbReference>
<organism evidence="1 2">
    <name type="scientific">Elysia crispata</name>
    <name type="common">lettuce slug</name>
    <dbReference type="NCBI Taxonomy" id="231223"/>
    <lineage>
        <taxon>Eukaryota</taxon>
        <taxon>Metazoa</taxon>
        <taxon>Spiralia</taxon>
        <taxon>Lophotrochozoa</taxon>
        <taxon>Mollusca</taxon>
        <taxon>Gastropoda</taxon>
        <taxon>Heterobranchia</taxon>
        <taxon>Euthyneura</taxon>
        <taxon>Panpulmonata</taxon>
        <taxon>Sacoglossa</taxon>
        <taxon>Placobranchoidea</taxon>
        <taxon>Plakobranchidae</taxon>
        <taxon>Elysia</taxon>
    </lineage>
</organism>
<name>A0AAE1AX37_9GAST</name>
<accession>A0AAE1AX37</accession>
<evidence type="ECO:0000313" key="2">
    <source>
        <dbReference type="Proteomes" id="UP001283361"/>
    </source>
</evidence>
<sequence length="206" mass="23900">MSCNFETLEESLNRDKILTAVKCNVQRACLLQKSKLTLAKCIDLARSYESSKRQAQTMHEDSHSPIDDQMTKKVAMRKQHITDPYPYDQKKCRTRAHAVHSNDDETFSVQEQDCDEAWLAGIFTGRVEPQSTAILIINDLDVRFSLDTSAGMNTICQRFVRRNQVQIYYSDACTMEWNKSDSERRGKFFSLQQEVQIDEWHQIYGS</sequence>
<comment type="caution">
    <text evidence="1">The sequence shown here is derived from an EMBL/GenBank/DDBJ whole genome shotgun (WGS) entry which is preliminary data.</text>
</comment>
<evidence type="ECO:0000313" key="1">
    <source>
        <dbReference type="EMBL" id="KAK3795603.1"/>
    </source>
</evidence>
<keyword evidence="2" id="KW-1185">Reference proteome</keyword>
<dbReference type="AlphaFoldDB" id="A0AAE1AX37"/>